<reference evidence="1 2" key="1">
    <citation type="submission" date="2015-04" db="EMBL/GenBank/DDBJ databases">
        <authorList>
            <person name="Syromyatnikov M.Y."/>
            <person name="Popov V.N."/>
        </authorList>
    </citation>
    <scope>NUCLEOTIDE SEQUENCE [LARGE SCALE GENOMIC DNA]</scope>
</reference>
<sequence>MFPGKLMALKCYPELISYVRDAPTEPHYKLLLIGEVRNYRNHGSLIKRCDVHVGKSENFVPINISSLVEDKRRFDTKLPSGLSKKFQEI</sequence>
<proteinExistence type="predicted"/>
<keyword evidence="2" id="KW-1185">Reference proteome</keyword>
<evidence type="ECO:0000313" key="2">
    <source>
        <dbReference type="Proteomes" id="UP000183832"/>
    </source>
</evidence>
<protein>
    <submittedName>
        <fullName evidence="1">CLUMA_CG001367, isoform A</fullName>
    </submittedName>
</protein>
<name>A0A1J1HJ29_9DIPT</name>
<accession>A0A1J1HJ29</accession>
<dbReference type="AlphaFoldDB" id="A0A1J1HJ29"/>
<dbReference type="EMBL" id="CVRI01000004">
    <property type="protein sequence ID" value="CRK87570.1"/>
    <property type="molecule type" value="Genomic_DNA"/>
</dbReference>
<dbReference type="Proteomes" id="UP000183832">
    <property type="component" value="Unassembled WGS sequence"/>
</dbReference>
<evidence type="ECO:0000313" key="1">
    <source>
        <dbReference type="EMBL" id="CRK87570.1"/>
    </source>
</evidence>
<gene>
    <name evidence="1" type="ORF">CLUMA_CG001367</name>
</gene>
<organism evidence="1 2">
    <name type="scientific">Clunio marinus</name>
    <dbReference type="NCBI Taxonomy" id="568069"/>
    <lineage>
        <taxon>Eukaryota</taxon>
        <taxon>Metazoa</taxon>
        <taxon>Ecdysozoa</taxon>
        <taxon>Arthropoda</taxon>
        <taxon>Hexapoda</taxon>
        <taxon>Insecta</taxon>
        <taxon>Pterygota</taxon>
        <taxon>Neoptera</taxon>
        <taxon>Endopterygota</taxon>
        <taxon>Diptera</taxon>
        <taxon>Nematocera</taxon>
        <taxon>Chironomoidea</taxon>
        <taxon>Chironomidae</taxon>
        <taxon>Clunio</taxon>
    </lineage>
</organism>